<keyword evidence="9" id="KW-0150">Chloroplast</keyword>
<evidence type="ECO:0000256" key="4">
    <source>
        <dbReference type="ARBA" id="ARBA00022540"/>
    </source>
</evidence>
<comment type="subcellular location">
    <subcellularLocation>
        <location evidence="7">Plastid</location>
        <location evidence="7">Chloroplast</location>
    </subcellularLocation>
</comment>
<organism evidence="9">
    <name type="scientific">Pycnococcus provasolii</name>
    <dbReference type="NCBI Taxonomy" id="41880"/>
    <lineage>
        <taxon>Eukaryota</taxon>
        <taxon>Viridiplantae</taxon>
        <taxon>Chlorophyta</taxon>
        <taxon>Pseudoscourfieldiophyceae</taxon>
        <taxon>Pseudoscourfieldiales</taxon>
        <taxon>Pycnococcaceae</taxon>
        <taxon>Pycnococcus</taxon>
    </lineage>
</organism>
<gene>
    <name evidence="7 9" type="primary">infA</name>
</gene>
<dbReference type="GO" id="GO:0003743">
    <property type="term" value="F:translation initiation factor activity"/>
    <property type="evidence" value="ECO:0007669"/>
    <property type="project" value="UniProtKB-UniRule"/>
</dbReference>
<geneLocation type="chloroplast" evidence="9"/>
<dbReference type="RefSeq" id="YP_002600847.1">
    <property type="nucleotide sequence ID" value="NC_012097.1"/>
</dbReference>
<evidence type="ECO:0000259" key="8">
    <source>
        <dbReference type="PROSITE" id="PS50832"/>
    </source>
</evidence>
<dbReference type="FunFam" id="2.40.50.140:FF:000002">
    <property type="entry name" value="Translation initiation factor IF-1"/>
    <property type="match status" value="1"/>
</dbReference>
<name>C0JWW1_9CHLO</name>
<dbReference type="SMART" id="SM00316">
    <property type="entry name" value="S1"/>
    <property type="match status" value="1"/>
</dbReference>
<comment type="similarity">
    <text evidence="2 7">Belongs to the IF-1 family.</text>
</comment>
<evidence type="ECO:0000256" key="1">
    <source>
        <dbReference type="ARBA" id="ARBA00003935"/>
    </source>
</evidence>
<dbReference type="PANTHER" id="PTHR33370">
    <property type="entry name" value="TRANSLATION INITIATION FACTOR IF-1, CHLOROPLASTIC"/>
    <property type="match status" value="1"/>
</dbReference>
<dbReference type="GO" id="GO:0043022">
    <property type="term" value="F:ribosome binding"/>
    <property type="evidence" value="ECO:0007669"/>
    <property type="project" value="UniProtKB-UniRule"/>
</dbReference>
<comment type="subunit">
    <text evidence="3 7">Component of the 30S ribosomal translation pre-initiation complex which assembles on the 30S ribosome in the order IF-2 and IF-3, IF-1 and N-formylmethionyl-tRNA(fMet); mRNA recruitment can occur at any time during PIC assembly.</text>
</comment>
<reference evidence="9" key="1">
    <citation type="journal article" date="2009" name="Mol. Biol. Evol.">
        <title>The chloroplast genomes of the green algae Pyramimonas, Monomastix, and Pycnococcus shed new light on the evolutionary history of prasinophytes and the origin of the secondary chloroplasts of euglenids.</title>
        <authorList>
            <person name="Turmel M."/>
            <person name="Gagnon M.C."/>
            <person name="O'Kelly C.J."/>
            <person name="Otis C."/>
            <person name="Lemieux C."/>
        </authorList>
    </citation>
    <scope>NUCLEOTIDE SEQUENCE</scope>
    <source>
        <strain evidence="9">CCMP 1203</strain>
    </source>
</reference>
<keyword evidence="9" id="KW-0934">Plastid</keyword>
<keyword evidence="7" id="KW-0694">RNA-binding</keyword>
<dbReference type="CDD" id="cd04451">
    <property type="entry name" value="S1_IF1"/>
    <property type="match status" value="1"/>
</dbReference>
<proteinExistence type="inferred from homology"/>
<dbReference type="InterPro" id="IPR012340">
    <property type="entry name" value="NA-bd_OB-fold"/>
</dbReference>
<dbReference type="GeneID" id="7498377"/>
<dbReference type="PROSITE" id="PS50832">
    <property type="entry name" value="S1_IF1_TYPE"/>
    <property type="match status" value="1"/>
</dbReference>
<evidence type="ECO:0000256" key="2">
    <source>
        <dbReference type="ARBA" id="ARBA00010939"/>
    </source>
</evidence>
<dbReference type="InterPro" id="IPR004368">
    <property type="entry name" value="TIF_IF1"/>
</dbReference>
<dbReference type="NCBIfam" id="TIGR00008">
    <property type="entry name" value="infA"/>
    <property type="match status" value="1"/>
</dbReference>
<sequence length="85" mass="9721">MLVNKKEKEDAIEVEGVVVTCLPDLRFEVELENGFSVLAYVSGRTRRNHIKILLGDKVVVALSPYDLTRGRITYRHRSSPPQLKR</sequence>
<dbReference type="InterPro" id="IPR006196">
    <property type="entry name" value="RNA-binding_domain_S1_IF1"/>
</dbReference>
<dbReference type="Gene3D" id="2.40.50.140">
    <property type="entry name" value="Nucleic acid-binding proteins"/>
    <property type="match status" value="1"/>
</dbReference>
<keyword evidence="5 7" id="KW-0648">Protein biosynthesis</keyword>
<evidence type="ECO:0000256" key="5">
    <source>
        <dbReference type="ARBA" id="ARBA00022917"/>
    </source>
</evidence>
<dbReference type="HAMAP" id="MF_00075">
    <property type="entry name" value="IF_1"/>
    <property type="match status" value="1"/>
</dbReference>
<dbReference type="SUPFAM" id="SSF50249">
    <property type="entry name" value="Nucleic acid-binding proteins"/>
    <property type="match status" value="1"/>
</dbReference>
<dbReference type="GO" id="GO:0005829">
    <property type="term" value="C:cytosol"/>
    <property type="evidence" value="ECO:0007669"/>
    <property type="project" value="TreeGrafter"/>
</dbReference>
<dbReference type="PANTHER" id="PTHR33370:SF1">
    <property type="entry name" value="TRANSLATION INITIATION FACTOR IF-1, CHLOROPLASTIC"/>
    <property type="match status" value="1"/>
</dbReference>
<dbReference type="EMBL" id="FJ493498">
    <property type="protein sequence ID" value="ACK36798.1"/>
    <property type="molecule type" value="Genomic_DNA"/>
</dbReference>
<keyword evidence="4 7" id="KW-0396">Initiation factor</keyword>
<protein>
    <recommendedName>
        <fullName evidence="6 7">Translation initiation factor IF-1, chloroplastic</fullName>
    </recommendedName>
</protein>
<accession>C0JWW1</accession>
<comment type="function">
    <text evidence="1 7">One of the essential components for the initiation of protein synthesis. Stabilizes the binding of IF-2 and IF-3 on the 30S subunit to which N-formylmethionyl-tRNA(fMet) subsequently binds. Helps modulate mRNA selection, yielding the 30S pre-initiation complex (PIC). Upon addition of the 50S ribosomal subunit IF-1, IF-2 and IF-3 are released leaving the mature 70S translation initiation complex.</text>
</comment>
<evidence type="ECO:0000256" key="3">
    <source>
        <dbReference type="ARBA" id="ARBA00011599"/>
    </source>
</evidence>
<evidence type="ECO:0000256" key="7">
    <source>
        <dbReference type="HAMAP-Rule" id="MF_00075"/>
    </source>
</evidence>
<dbReference type="GO" id="GO:0009507">
    <property type="term" value="C:chloroplast"/>
    <property type="evidence" value="ECO:0007669"/>
    <property type="project" value="UniProtKB-SubCell"/>
</dbReference>
<evidence type="ECO:0000313" key="9">
    <source>
        <dbReference type="EMBL" id="ACK36798.1"/>
    </source>
</evidence>
<dbReference type="GO" id="GO:0019843">
    <property type="term" value="F:rRNA binding"/>
    <property type="evidence" value="ECO:0007669"/>
    <property type="project" value="UniProtKB-UniRule"/>
</dbReference>
<evidence type="ECO:0000256" key="6">
    <source>
        <dbReference type="ARBA" id="ARBA00068272"/>
    </source>
</evidence>
<dbReference type="Pfam" id="PF01176">
    <property type="entry name" value="eIF-1a"/>
    <property type="match status" value="1"/>
</dbReference>
<dbReference type="InterPro" id="IPR003029">
    <property type="entry name" value="S1_domain"/>
</dbReference>
<dbReference type="AlphaFoldDB" id="C0JWW1"/>
<feature type="domain" description="S1-like" evidence="8">
    <location>
        <begin position="2"/>
        <end position="77"/>
    </location>
</feature>
<keyword evidence="7" id="KW-0699">rRNA-binding</keyword>